<dbReference type="SUPFAM" id="SSF103473">
    <property type="entry name" value="MFS general substrate transporter"/>
    <property type="match status" value="1"/>
</dbReference>
<accession>A0A158C5Z0</accession>
<keyword evidence="5 7" id="KW-1133">Transmembrane helix</keyword>
<dbReference type="PANTHER" id="PTHR43045">
    <property type="entry name" value="SHIKIMATE TRANSPORTER"/>
    <property type="match status" value="1"/>
</dbReference>
<dbReference type="AlphaFoldDB" id="A0A158C5Z0"/>
<keyword evidence="6 7" id="KW-0472">Membrane</keyword>
<protein>
    <submittedName>
        <fullName evidence="9">Major facilitator transporter</fullName>
    </submittedName>
</protein>
<evidence type="ECO:0000256" key="2">
    <source>
        <dbReference type="ARBA" id="ARBA00022448"/>
    </source>
</evidence>
<dbReference type="GO" id="GO:0022857">
    <property type="term" value="F:transmembrane transporter activity"/>
    <property type="evidence" value="ECO:0007669"/>
    <property type="project" value="InterPro"/>
</dbReference>
<evidence type="ECO:0000256" key="1">
    <source>
        <dbReference type="ARBA" id="ARBA00004651"/>
    </source>
</evidence>
<feature type="transmembrane region" description="Helical" evidence="7">
    <location>
        <begin position="201"/>
        <end position="220"/>
    </location>
</feature>
<feature type="transmembrane region" description="Helical" evidence="7">
    <location>
        <begin position="343"/>
        <end position="368"/>
    </location>
</feature>
<feature type="transmembrane region" description="Helical" evidence="7">
    <location>
        <begin position="162"/>
        <end position="181"/>
    </location>
</feature>
<evidence type="ECO:0000256" key="5">
    <source>
        <dbReference type="ARBA" id="ARBA00022989"/>
    </source>
</evidence>
<dbReference type="FunFam" id="1.20.1250.20:FF:000001">
    <property type="entry name" value="Dicarboxylate MFS transporter"/>
    <property type="match status" value="1"/>
</dbReference>
<evidence type="ECO:0000313" key="9">
    <source>
        <dbReference type="EMBL" id="SAK77774.1"/>
    </source>
</evidence>
<sequence>MHQETGLDTKRSTTTGHSSPKMLTIAIASFIGSAIEWFDFFLYGITSALVFGKLYFPGGDPLTGTLLAFGTFAVGFIARPFGGIVAGHLGDRVGRKFVLVTTLLAMGISTTLIGVVPSYNSIGLAAPMLLILLRIVQGLAVGGEWGGAALIAVEHANPNRRGLYGSFPQMGLPAGLCMAVGGMELASRLPETEFLAWGWRIPFLFSAVLVAVGLVIRLRIEEPPAFKKVLDTDATVKLPIVEAVRRFPRAILMSAGLRFADNILYYVFTTFGLTYMTSHLGLPRKTVLVAILIAAALELLTKPFFGALSDRLGRRQVVVFGALVAVAAPFPFFQMVGTGNPTMILLAEIMVLTIAHAAVFSPMAAWFAEMFSPEVRYSGVTIGFQLGALVAGAPTPLIATALLAKYGDYTPVAIFAMITAGITLVCALFARVADDRKAPSTATMIPAGNTREG</sequence>
<proteinExistence type="predicted"/>
<feature type="transmembrane region" description="Helical" evidence="7">
    <location>
        <begin position="380"/>
        <end position="403"/>
    </location>
</feature>
<feature type="transmembrane region" description="Helical" evidence="7">
    <location>
        <begin position="317"/>
        <end position="337"/>
    </location>
</feature>
<feature type="transmembrane region" description="Helical" evidence="7">
    <location>
        <begin position="21"/>
        <end position="45"/>
    </location>
</feature>
<dbReference type="STRING" id="1777137.AWB76_05160"/>
<dbReference type="GO" id="GO:0005886">
    <property type="term" value="C:plasma membrane"/>
    <property type="evidence" value="ECO:0007669"/>
    <property type="project" value="UniProtKB-SubCell"/>
</dbReference>
<evidence type="ECO:0000256" key="6">
    <source>
        <dbReference type="ARBA" id="ARBA00023136"/>
    </source>
</evidence>
<organism evidence="9 10">
    <name type="scientific">Caballeronia temeraria</name>
    <dbReference type="NCBI Taxonomy" id="1777137"/>
    <lineage>
        <taxon>Bacteria</taxon>
        <taxon>Pseudomonadati</taxon>
        <taxon>Pseudomonadota</taxon>
        <taxon>Betaproteobacteria</taxon>
        <taxon>Burkholderiales</taxon>
        <taxon>Burkholderiaceae</taxon>
        <taxon>Caballeronia</taxon>
    </lineage>
</organism>
<feature type="transmembrane region" description="Helical" evidence="7">
    <location>
        <begin position="287"/>
        <end position="305"/>
    </location>
</feature>
<dbReference type="RefSeq" id="WP_061162880.1">
    <property type="nucleotide sequence ID" value="NZ_FCOI02000020.1"/>
</dbReference>
<dbReference type="InterPro" id="IPR011701">
    <property type="entry name" value="MFS"/>
</dbReference>
<keyword evidence="4 7" id="KW-0812">Transmembrane</keyword>
<evidence type="ECO:0000256" key="4">
    <source>
        <dbReference type="ARBA" id="ARBA00022692"/>
    </source>
</evidence>
<feature type="transmembrane region" description="Helical" evidence="7">
    <location>
        <begin position="122"/>
        <end position="141"/>
    </location>
</feature>
<keyword evidence="2" id="KW-0813">Transport</keyword>
<dbReference type="PANTHER" id="PTHR43045:SF1">
    <property type="entry name" value="SHIKIMATE TRANSPORTER"/>
    <property type="match status" value="1"/>
</dbReference>
<feature type="transmembrane region" description="Helical" evidence="7">
    <location>
        <begin position="409"/>
        <end position="430"/>
    </location>
</feature>
<reference evidence="10" key="1">
    <citation type="submission" date="2016-01" db="EMBL/GenBank/DDBJ databases">
        <authorList>
            <person name="Peeters Charlotte."/>
        </authorList>
    </citation>
    <scope>NUCLEOTIDE SEQUENCE [LARGE SCALE GENOMIC DNA]</scope>
</reference>
<dbReference type="OrthoDB" id="6766492at2"/>
<evidence type="ECO:0000259" key="8">
    <source>
        <dbReference type="PROSITE" id="PS50850"/>
    </source>
</evidence>
<dbReference type="Gene3D" id="1.20.1250.20">
    <property type="entry name" value="MFS general substrate transporter like domains"/>
    <property type="match status" value="2"/>
</dbReference>
<feature type="domain" description="Major facilitator superfamily (MFS) profile" evidence="8">
    <location>
        <begin position="25"/>
        <end position="438"/>
    </location>
</feature>
<dbReference type="Proteomes" id="UP000054624">
    <property type="component" value="Unassembled WGS sequence"/>
</dbReference>
<comment type="subcellular location">
    <subcellularLocation>
        <location evidence="1">Cell membrane</location>
        <topology evidence="1">Multi-pass membrane protein</topology>
    </subcellularLocation>
</comment>
<evidence type="ECO:0000256" key="7">
    <source>
        <dbReference type="SAM" id="Phobius"/>
    </source>
</evidence>
<keyword evidence="10" id="KW-1185">Reference proteome</keyword>
<dbReference type="CDD" id="cd17369">
    <property type="entry name" value="MFS_ShiA_like"/>
    <property type="match status" value="1"/>
</dbReference>
<dbReference type="InterPro" id="IPR005829">
    <property type="entry name" value="Sugar_transporter_CS"/>
</dbReference>
<dbReference type="PROSITE" id="PS00217">
    <property type="entry name" value="SUGAR_TRANSPORT_2"/>
    <property type="match status" value="1"/>
</dbReference>
<dbReference type="InterPro" id="IPR036259">
    <property type="entry name" value="MFS_trans_sf"/>
</dbReference>
<evidence type="ECO:0000313" key="10">
    <source>
        <dbReference type="Proteomes" id="UP000054624"/>
    </source>
</evidence>
<name>A0A158C5Z0_9BURK</name>
<feature type="transmembrane region" description="Helical" evidence="7">
    <location>
        <begin position="65"/>
        <end position="85"/>
    </location>
</feature>
<keyword evidence="3" id="KW-1003">Cell membrane</keyword>
<gene>
    <name evidence="9" type="ORF">AWB76_05160</name>
</gene>
<dbReference type="InterPro" id="IPR020846">
    <property type="entry name" value="MFS_dom"/>
</dbReference>
<dbReference type="Pfam" id="PF07690">
    <property type="entry name" value="MFS_1"/>
    <property type="match status" value="1"/>
</dbReference>
<evidence type="ECO:0000256" key="3">
    <source>
        <dbReference type="ARBA" id="ARBA00022475"/>
    </source>
</evidence>
<feature type="transmembrane region" description="Helical" evidence="7">
    <location>
        <begin position="97"/>
        <end position="116"/>
    </location>
</feature>
<dbReference type="PROSITE" id="PS50850">
    <property type="entry name" value="MFS"/>
    <property type="match status" value="1"/>
</dbReference>
<dbReference type="EMBL" id="FCOI02000020">
    <property type="protein sequence ID" value="SAK77774.1"/>
    <property type="molecule type" value="Genomic_DNA"/>
</dbReference>
<feature type="transmembrane region" description="Helical" evidence="7">
    <location>
        <begin position="263"/>
        <end position="281"/>
    </location>
</feature>